<dbReference type="STRING" id="3827.A0A1S2Z237"/>
<dbReference type="InterPro" id="IPR042178">
    <property type="entry name" value="Serpin_sf_1"/>
</dbReference>
<accession>A0A1S2Z237</accession>
<dbReference type="InterPro" id="IPR042185">
    <property type="entry name" value="Serpin_sf_2"/>
</dbReference>
<dbReference type="InterPro" id="IPR036186">
    <property type="entry name" value="Serpin_sf"/>
</dbReference>
<dbReference type="Proteomes" id="UP000087171">
    <property type="component" value="Unplaced"/>
</dbReference>
<dbReference type="InterPro" id="IPR000215">
    <property type="entry name" value="Serpin_fam"/>
</dbReference>
<evidence type="ECO:0000313" key="4">
    <source>
        <dbReference type="Proteomes" id="UP000087171"/>
    </source>
</evidence>
<evidence type="ECO:0000259" key="3">
    <source>
        <dbReference type="SMART" id="SM00093"/>
    </source>
</evidence>
<dbReference type="eggNOG" id="KOG2392">
    <property type="taxonomic scope" value="Eukaryota"/>
</dbReference>
<comment type="similarity">
    <text evidence="1 2">Belongs to the serpin family.</text>
</comment>
<dbReference type="Gene3D" id="2.30.39.10">
    <property type="entry name" value="Alpha-1-antitrypsin, domain 1"/>
    <property type="match status" value="1"/>
</dbReference>
<proteinExistence type="inferred from homology"/>
<keyword evidence="4" id="KW-1185">Reference proteome</keyword>
<dbReference type="PaxDb" id="3827-XP_004513615.1"/>
<dbReference type="InterPro" id="IPR023795">
    <property type="entry name" value="Serpin_CS"/>
</dbReference>
<dbReference type="RefSeq" id="XP_004513615.1">
    <property type="nucleotide sequence ID" value="XM_004513558.1"/>
</dbReference>
<dbReference type="SUPFAM" id="SSF56574">
    <property type="entry name" value="Serpins"/>
    <property type="match status" value="1"/>
</dbReference>
<dbReference type="InterPro" id="IPR023796">
    <property type="entry name" value="Serpin_dom"/>
</dbReference>
<feature type="domain" description="Serpin" evidence="3">
    <location>
        <begin position="15"/>
        <end position="393"/>
    </location>
</feature>
<sequence>MDIDELISHQTNVSLNITKHLFSKEECKNKNIVFSPLSLQVTLSIVANGTEGPAQHQLLSFLGFKSIERLNSFVSQLIFIVFSSASHVGGPHLSFVNGVWVQESLSLYPSFKEIVTCDYNAALTFVDFLTKVYEVRNEVNLWAEKMTNGFIKSLIPARSIKNTSELIFANALYFKGKWDQDFDTSKTKEYDFHLLNGNSVKVPFMTSTNDHQRISVFDGFKVVGLDYKHGNDRRRFFMYIFLPDTKDGLSSLIEKVTSDSDFIKHKLPFSNVKVGDFRIPTFKISYGVENLMNVVMELGVVLPFSPPGGMTKLVDSFIGKHNFVTNIHHKSFIEVNEEGTRPDYRMDHFCIASGYRDDHIPPRIDFVADHPFFFLIREDLTETILFTGQVLNPLYGCKGTWSMV</sequence>
<evidence type="ECO:0000256" key="1">
    <source>
        <dbReference type="ARBA" id="ARBA00009500"/>
    </source>
</evidence>
<evidence type="ECO:0000256" key="2">
    <source>
        <dbReference type="RuleBase" id="RU000411"/>
    </source>
</evidence>
<dbReference type="Pfam" id="PF00079">
    <property type="entry name" value="Serpin"/>
    <property type="match status" value="1"/>
</dbReference>
<dbReference type="CDD" id="cd02043">
    <property type="entry name" value="serpinP_plants"/>
    <property type="match status" value="1"/>
</dbReference>
<dbReference type="GO" id="GO:0005615">
    <property type="term" value="C:extracellular space"/>
    <property type="evidence" value="ECO:0007669"/>
    <property type="project" value="InterPro"/>
</dbReference>
<dbReference type="SMART" id="SM00093">
    <property type="entry name" value="SERPIN"/>
    <property type="match status" value="1"/>
</dbReference>
<dbReference type="Gene3D" id="3.30.497.10">
    <property type="entry name" value="Antithrombin, subunit I, domain 2"/>
    <property type="match status" value="1"/>
</dbReference>
<gene>
    <name evidence="5" type="primary">LOC101496398</name>
</gene>
<protein>
    <submittedName>
        <fullName evidence="5">Serpin-ZX-like</fullName>
    </submittedName>
</protein>
<dbReference type="GO" id="GO:0004867">
    <property type="term" value="F:serine-type endopeptidase inhibitor activity"/>
    <property type="evidence" value="ECO:0007669"/>
    <property type="project" value="InterPro"/>
</dbReference>
<evidence type="ECO:0000313" key="5">
    <source>
        <dbReference type="RefSeq" id="XP_004513615.1"/>
    </source>
</evidence>
<dbReference type="OrthoDB" id="1063785at2759"/>
<dbReference type="AlphaFoldDB" id="A0A1S2Z237"/>
<organism evidence="4 5">
    <name type="scientific">Cicer arietinum</name>
    <name type="common">Chickpea</name>
    <name type="synonym">Garbanzo</name>
    <dbReference type="NCBI Taxonomy" id="3827"/>
    <lineage>
        <taxon>Eukaryota</taxon>
        <taxon>Viridiplantae</taxon>
        <taxon>Streptophyta</taxon>
        <taxon>Embryophyta</taxon>
        <taxon>Tracheophyta</taxon>
        <taxon>Spermatophyta</taxon>
        <taxon>Magnoliopsida</taxon>
        <taxon>eudicotyledons</taxon>
        <taxon>Gunneridae</taxon>
        <taxon>Pentapetalae</taxon>
        <taxon>rosids</taxon>
        <taxon>fabids</taxon>
        <taxon>Fabales</taxon>
        <taxon>Fabaceae</taxon>
        <taxon>Papilionoideae</taxon>
        <taxon>50 kb inversion clade</taxon>
        <taxon>NPAAA clade</taxon>
        <taxon>Hologalegina</taxon>
        <taxon>IRL clade</taxon>
        <taxon>Cicereae</taxon>
        <taxon>Cicer</taxon>
    </lineage>
</organism>
<dbReference type="PROSITE" id="PS00284">
    <property type="entry name" value="SERPIN"/>
    <property type="match status" value="1"/>
</dbReference>
<dbReference type="PANTHER" id="PTHR11461:SF211">
    <property type="entry name" value="GH10112P-RELATED"/>
    <property type="match status" value="1"/>
</dbReference>
<dbReference type="PANTHER" id="PTHR11461">
    <property type="entry name" value="SERINE PROTEASE INHIBITOR, SERPIN"/>
    <property type="match status" value="1"/>
</dbReference>
<name>A0A1S2Z237_CICAR</name>
<reference evidence="5" key="1">
    <citation type="submission" date="2025-08" db="UniProtKB">
        <authorList>
            <consortium name="RefSeq"/>
        </authorList>
    </citation>
    <scope>IDENTIFICATION</scope>
    <source>
        <tissue evidence="5">Etiolated seedlings</tissue>
    </source>
</reference>